<organism evidence="1">
    <name type="scientific">marine metagenome</name>
    <dbReference type="NCBI Taxonomy" id="408172"/>
    <lineage>
        <taxon>unclassified sequences</taxon>
        <taxon>metagenomes</taxon>
        <taxon>ecological metagenomes</taxon>
    </lineage>
</organism>
<accession>A0A381Z4Z3</accession>
<gene>
    <name evidence="1" type="ORF">METZ01_LOCUS136691</name>
</gene>
<dbReference type="AlphaFoldDB" id="A0A381Z4Z3"/>
<sequence>MASPKKTFEVELGTDQFSFIRSMKEKYKIVDEGKTIRAVIDYLIVTKGVHEEVFGKRRCFRCD</sequence>
<reference evidence="1" key="1">
    <citation type="submission" date="2018-05" db="EMBL/GenBank/DDBJ databases">
        <authorList>
            <person name="Lanie J.A."/>
            <person name="Ng W.-L."/>
            <person name="Kazmierczak K.M."/>
            <person name="Andrzejewski T.M."/>
            <person name="Davidsen T.M."/>
            <person name="Wayne K.J."/>
            <person name="Tettelin H."/>
            <person name="Glass J.I."/>
            <person name="Rusch D."/>
            <person name="Podicherti R."/>
            <person name="Tsui H.-C.T."/>
            <person name="Winkler M.E."/>
        </authorList>
    </citation>
    <scope>NUCLEOTIDE SEQUENCE</scope>
</reference>
<name>A0A381Z4Z3_9ZZZZ</name>
<evidence type="ECO:0000313" key="1">
    <source>
        <dbReference type="EMBL" id="SVA83837.1"/>
    </source>
</evidence>
<dbReference type="EMBL" id="UINC01019822">
    <property type="protein sequence ID" value="SVA83837.1"/>
    <property type="molecule type" value="Genomic_DNA"/>
</dbReference>
<proteinExistence type="predicted"/>
<protein>
    <submittedName>
        <fullName evidence="1">Uncharacterized protein</fullName>
    </submittedName>
</protein>